<evidence type="ECO:0000313" key="1">
    <source>
        <dbReference type="EMBL" id="GBN10976.1"/>
    </source>
</evidence>
<dbReference type="EMBL" id="BGPR01005525">
    <property type="protein sequence ID" value="GBN10976.1"/>
    <property type="molecule type" value="Genomic_DNA"/>
</dbReference>
<name>A0A4Y2LBN4_ARAVE</name>
<comment type="caution">
    <text evidence="1">The sequence shown here is derived from an EMBL/GenBank/DDBJ whole genome shotgun (WGS) entry which is preliminary data.</text>
</comment>
<evidence type="ECO:0000313" key="2">
    <source>
        <dbReference type="Proteomes" id="UP000499080"/>
    </source>
</evidence>
<dbReference type="PANTHER" id="PTHR47326:SF1">
    <property type="entry name" value="HTH PSQ-TYPE DOMAIN-CONTAINING PROTEIN"/>
    <property type="match status" value="1"/>
</dbReference>
<protein>
    <submittedName>
        <fullName evidence="1">Uncharacterized protein</fullName>
    </submittedName>
</protein>
<gene>
    <name evidence="1" type="ORF">AVEN_131191_1</name>
</gene>
<dbReference type="Proteomes" id="UP000499080">
    <property type="component" value="Unassembled WGS sequence"/>
</dbReference>
<dbReference type="InterPro" id="IPR036397">
    <property type="entry name" value="RNaseH_sf"/>
</dbReference>
<reference evidence="1 2" key="1">
    <citation type="journal article" date="2019" name="Sci. Rep.">
        <title>Orb-weaving spider Araneus ventricosus genome elucidates the spidroin gene catalogue.</title>
        <authorList>
            <person name="Kono N."/>
            <person name="Nakamura H."/>
            <person name="Ohtoshi R."/>
            <person name="Moran D.A.P."/>
            <person name="Shinohara A."/>
            <person name="Yoshida Y."/>
            <person name="Fujiwara M."/>
            <person name="Mori M."/>
            <person name="Tomita M."/>
            <person name="Arakawa K."/>
        </authorList>
    </citation>
    <scope>NUCLEOTIDE SEQUENCE [LARGE SCALE GENOMIC DNA]</scope>
</reference>
<organism evidence="1 2">
    <name type="scientific">Araneus ventricosus</name>
    <name type="common">Orbweaver spider</name>
    <name type="synonym">Epeira ventricosa</name>
    <dbReference type="NCBI Taxonomy" id="182803"/>
    <lineage>
        <taxon>Eukaryota</taxon>
        <taxon>Metazoa</taxon>
        <taxon>Ecdysozoa</taxon>
        <taxon>Arthropoda</taxon>
        <taxon>Chelicerata</taxon>
        <taxon>Arachnida</taxon>
        <taxon>Araneae</taxon>
        <taxon>Araneomorphae</taxon>
        <taxon>Entelegynae</taxon>
        <taxon>Araneoidea</taxon>
        <taxon>Araneidae</taxon>
        <taxon>Araneus</taxon>
    </lineage>
</organism>
<dbReference type="Gene3D" id="3.30.420.10">
    <property type="entry name" value="Ribonuclease H-like superfamily/Ribonuclease H"/>
    <property type="match status" value="1"/>
</dbReference>
<dbReference type="GO" id="GO:0003676">
    <property type="term" value="F:nucleic acid binding"/>
    <property type="evidence" value="ECO:0007669"/>
    <property type="project" value="InterPro"/>
</dbReference>
<proteinExistence type="predicted"/>
<accession>A0A4Y2LBN4</accession>
<keyword evidence="2" id="KW-1185">Reference proteome</keyword>
<sequence>MQRNLAWDSPRMWASKSPDFTPVDFVAWGFINSKVYQVKIRNIEQLKQRIAAATEEITPAMLRHVFRATMERWELCRDVQRGHIEMY</sequence>
<dbReference type="OrthoDB" id="6767711at2759"/>
<dbReference type="PANTHER" id="PTHR47326">
    <property type="entry name" value="TRANSPOSABLE ELEMENT TC3 TRANSPOSASE-LIKE PROTEIN"/>
    <property type="match status" value="1"/>
</dbReference>
<dbReference type="AlphaFoldDB" id="A0A4Y2LBN4"/>